<dbReference type="SUPFAM" id="SSF53474">
    <property type="entry name" value="alpha/beta-Hydrolases"/>
    <property type="match status" value="1"/>
</dbReference>
<sequence length="537" mass="57545">MSKFSSSRQEAQEAGCNAVAAAHTSSDNDDDGVDEHTRLLPNRLDGEGTGAAAPPHPPYLSPDDPAVSPYNLFSVRLVRALTVALALASFLWWTLLLVAAFATPPGLHTRGSGFTAFIFASLALVTLGVSLAFFAAPSRATRFATGTAAALLAVGTVLELSVARVRHQEAWAGVASALWALLVVVWALAADATVAWGKTEEEKRLTGRPETRRTLVEWTEVLVSTVAMAVIAVAALMITLTLVLRALDAGLAPPGEMYWVDGNQYQIHLYCAGNASTTEPTVLLEGGEEPVEHGLWQFAENMLKNGSISRYCFADRPGIAWSDAAPSPFSASIASDSLSEALARAGETGPWVLLSAGVGSAYSRVFSARHGAGAVRGLLLVDPLHEDLLATRVGGAGRGLALWLRGVAGPLGWDRLGGAVFGGRGAADRTWGRAAGQGPKTIFARLQECLVADSLTRRDVVASRAIQERDVPLVVVSSGEEIRQDGEWEGKQRDLTRLTERLEAWDVVDKAPHQVWKAEEGRERIERWLRKLVRLQR</sequence>
<dbReference type="Proteomes" id="UP001217918">
    <property type="component" value="Unassembled WGS sequence"/>
</dbReference>
<dbReference type="Pfam" id="PF10329">
    <property type="entry name" value="DUF2417"/>
    <property type="match status" value="1"/>
</dbReference>
<keyword evidence="4" id="KW-1185">Reference proteome</keyword>
<evidence type="ECO:0000256" key="2">
    <source>
        <dbReference type="SAM" id="Phobius"/>
    </source>
</evidence>
<dbReference type="InterPro" id="IPR019431">
    <property type="entry name" value="DUF2417"/>
</dbReference>
<comment type="caution">
    <text evidence="3">The sequence shown here is derived from an EMBL/GenBank/DDBJ whole genome shotgun (WGS) entry which is preliminary data.</text>
</comment>
<evidence type="ECO:0000256" key="1">
    <source>
        <dbReference type="SAM" id="MobiDB-lite"/>
    </source>
</evidence>
<feature type="region of interest" description="Disordered" evidence="1">
    <location>
        <begin position="1"/>
        <end position="60"/>
    </location>
</feature>
<feature type="transmembrane region" description="Helical" evidence="2">
    <location>
        <begin position="80"/>
        <end position="102"/>
    </location>
</feature>
<accession>A0AAD9I2F6</accession>
<proteinExistence type="predicted"/>
<feature type="transmembrane region" description="Helical" evidence="2">
    <location>
        <begin position="114"/>
        <end position="136"/>
    </location>
</feature>
<evidence type="ECO:0000313" key="4">
    <source>
        <dbReference type="Proteomes" id="UP001217918"/>
    </source>
</evidence>
<keyword evidence="2" id="KW-0812">Transmembrane</keyword>
<feature type="transmembrane region" description="Helical" evidence="2">
    <location>
        <begin position="177"/>
        <end position="197"/>
    </location>
</feature>
<keyword evidence="2" id="KW-1133">Transmembrane helix</keyword>
<gene>
    <name evidence="3" type="ORF">P8C59_003970</name>
</gene>
<dbReference type="AlphaFoldDB" id="A0AAD9I2F6"/>
<evidence type="ECO:0000313" key="3">
    <source>
        <dbReference type="EMBL" id="KAK2069384.1"/>
    </source>
</evidence>
<keyword evidence="2" id="KW-0472">Membrane</keyword>
<dbReference type="EMBL" id="JAQQPM010000003">
    <property type="protein sequence ID" value="KAK2069384.1"/>
    <property type="molecule type" value="Genomic_DNA"/>
</dbReference>
<feature type="transmembrane region" description="Helical" evidence="2">
    <location>
        <begin position="218"/>
        <end position="244"/>
    </location>
</feature>
<protein>
    <submittedName>
        <fullName evidence="3">Uncharacterized protein</fullName>
    </submittedName>
</protein>
<reference evidence="3" key="1">
    <citation type="journal article" date="2023" name="Mol. Plant Microbe Interact.">
        <title>Elucidating the Obligate Nature and Biological Capacity of an Invasive Fungal Corn Pathogen.</title>
        <authorList>
            <person name="MacCready J.S."/>
            <person name="Roggenkamp E.M."/>
            <person name="Gdanetz K."/>
            <person name="Chilvers M.I."/>
        </authorList>
    </citation>
    <scope>NUCLEOTIDE SEQUENCE</scope>
    <source>
        <strain evidence="3">PM02</strain>
    </source>
</reference>
<dbReference type="Gene3D" id="3.40.50.1820">
    <property type="entry name" value="alpha/beta hydrolase"/>
    <property type="match status" value="1"/>
</dbReference>
<dbReference type="InterPro" id="IPR029058">
    <property type="entry name" value="AB_hydrolase_fold"/>
</dbReference>
<feature type="transmembrane region" description="Helical" evidence="2">
    <location>
        <begin position="143"/>
        <end position="165"/>
    </location>
</feature>
<name>A0AAD9I2F6_9PEZI</name>
<organism evidence="3 4">
    <name type="scientific">Phyllachora maydis</name>
    <dbReference type="NCBI Taxonomy" id="1825666"/>
    <lineage>
        <taxon>Eukaryota</taxon>
        <taxon>Fungi</taxon>
        <taxon>Dikarya</taxon>
        <taxon>Ascomycota</taxon>
        <taxon>Pezizomycotina</taxon>
        <taxon>Sordariomycetes</taxon>
        <taxon>Sordariomycetidae</taxon>
        <taxon>Phyllachorales</taxon>
        <taxon>Phyllachoraceae</taxon>
        <taxon>Phyllachora</taxon>
    </lineage>
</organism>